<protein>
    <submittedName>
        <fullName evidence="2">Uncharacterized protein</fullName>
    </submittedName>
</protein>
<comment type="caution">
    <text evidence="2">The sequence shown here is derived from an EMBL/GenBank/DDBJ whole genome shotgun (WGS) entry which is preliminary data.</text>
</comment>
<evidence type="ECO:0000256" key="1">
    <source>
        <dbReference type="SAM" id="MobiDB-lite"/>
    </source>
</evidence>
<dbReference type="EMBL" id="LLXI01001157">
    <property type="protein sequence ID" value="PKY52191.1"/>
    <property type="molecule type" value="Genomic_DNA"/>
</dbReference>
<accession>A0A2I1H027</accession>
<feature type="non-terminal residue" evidence="2">
    <location>
        <position position="157"/>
    </location>
</feature>
<dbReference type="AlphaFoldDB" id="A0A2I1H027"/>
<feature type="compositionally biased region" description="Low complexity" evidence="1">
    <location>
        <begin position="1"/>
        <end position="19"/>
    </location>
</feature>
<keyword evidence="3" id="KW-1185">Reference proteome</keyword>
<reference evidence="2 3" key="1">
    <citation type="submission" date="2015-10" db="EMBL/GenBank/DDBJ databases">
        <title>Genome analyses suggest a sexual origin of heterokaryosis in a supposedly ancient asexual fungus.</title>
        <authorList>
            <person name="Ropars J."/>
            <person name="Sedzielewska K."/>
            <person name="Noel J."/>
            <person name="Charron P."/>
            <person name="Farinelli L."/>
            <person name="Marton T."/>
            <person name="Kruger M."/>
            <person name="Pelin A."/>
            <person name="Brachmann A."/>
            <person name="Corradi N."/>
        </authorList>
    </citation>
    <scope>NUCLEOTIDE SEQUENCE [LARGE SCALE GENOMIC DNA]</scope>
    <source>
        <strain evidence="2 3">A4</strain>
    </source>
</reference>
<gene>
    <name evidence="2" type="ORF">RhiirA4_547021</name>
</gene>
<organism evidence="2 3">
    <name type="scientific">Rhizophagus irregularis</name>
    <dbReference type="NCBI Taxonomy" id="588596"/>
    <lineage>
        <taxon>Eukaryota</taxon>
        <taxon>Fungi</taxon>
        <taxon>Fungi incertae sedis</taxon>
        <taxon>Mucoromycota</taxon>
        <taxon>Glomeromycotina</taxon>
        <taxon>Glomeromycetes</taxon>
        <taxon>Glomerales</taxon>
        <taxon>Glomeraceae</taxon>
        <taxon>Rhizophagus</taxon>
    </lineage>
</organism>
<evidence type="ECO:0000313" key="3">
    <source>
        <dbReference type="Proteomes" id="UP000234323"/>
    </source>
</evidence>
<dbReference type="VEuPathDB" id="FungiDB:RhiirA1_519416"/>
<feature type="region of interest" description="Disordered" evidence="1">
    <location>
        <begin position="1"/>
        <end position="20"/>
    </location>
</feature>
<dbReference type="Proteomes" id="UP000234323">
    <property type="component" value="Unassembled WGS sequence"/>
</dbReference>
<evidence type="ECO:0000313" key="2">
    <source>
        <dbReference type="EMBL" id="PKY52191.1"/>
    </source>
</evidence>
<name>A0A2I1H027_9GLOM</name>
<proteinExistence type="predicted"/>
<sequence>MKGSSSQSGNSSTNTASGSLENNDTASYKTILYENTFNNRILLKLEEDGFITSDEKVEELLKNLTKLGYLYALKLLFENLQNEFSSQVLENSLEALVDTSFKHYSKESVARLELHLRILVTVLERICFSPIVLSKELRDKVYNSLAKFAEIHRKTTQ</sequence>